<protein>
    <submittedName>
        <fullName evidence="7">Anion permease</fullName>
    </submittedName>
</protein>
<feature type="transmembrane region" description="Helical" evidence="6">
    <location>
        <begin position="242"/>
        <end position="264"/>
    </location>
</feature>
<evidence type="ECO:0000256" key="6">
    <source>
        <dbReference type="SAM" id="Phobius"/>
    </source>
</evidence>
<comment type="caution">
    <text evidence="7">The sequence shown here is derived from an EMBL/GenBank/DDBJ whole genome shotgun (WGS) entry which is preliminary data.</text>
</comment>
<gene>
    <name evidence="7" type="ORF">NG895_15580</name>
</gene>
<feature type="transmembrane region" description="Helical" evidence="6">
    <location>
        <begin position="176"/>
        <end position="195"/>
    </location>
</feature>
<sequence length="545" mass="59096">MAEELCTVAKEVPLDWRRLLVCVLVGLLLWLCPPPSGLAPEAWHVFAVFAATIVSFLLRPLPMGLCVLIGLLVLSGTGTTANSAMDDWLAARNLDKADLHSIERSETAPQMLVEYSPTYDETITVYEEIADKPFRDRVKESLASLLGGFGDTTVWLVVAAFFISGGMMESGLGRRIALMMVAALGKTTLGLGYAIAAAELLLAPFIPSNTARGGGLMMPIVNAINEVLGSDAKKSPRRVGEYLILCGAHLNLVTAAMFLTGMAANPLVSKAAGDILDVEFGWGTWLKGSIVPGLASLALIPWALYRIARPELTDAHEAQEAIRAELKGMGYWTIQQFTMACVLLAMLLLWATGPLQDWLLGTKLQTTWVAISGVVAMAISGVLPYHKITGNAAAWDTLLWLGGLVAMADALKRTQFVDWFAERVQLEVFGDTTGLTAAVVLALIYFYSMYAFSMLTGHILALAGVFFTVAAAVGTPPMVMIALIAYFSNLCGCTTNYSTGPVVIYYGLGYVPVKRWFWIGFVVSLLHLMVWLGLGLLWWKLLGWW</sequence>
<dbReference type="PANTHER" id="PTHR42826">
    <property type="entry name" value="DICARBOXYLATE TRANSPORTER 2.1, CHLOROPLASTIC"/>
    <property type="match status" value="1"/>
</dbReference>
<keyword evidence="8" id="KW-1185">Reference proteome</keyword>
<proteinExistence type="inferred from homology"/>
<evidence type="ECO:0000256" key="1">
    <source>
        <dbReference type="ARBA" id="ARBA00004141"/>
    </source>
</evidence>
<reference evidence="7" key="1">
    <citation type="submission" date="2022-06" db="EMBL/GenBank/DDBJ databases">
        <title>Aeoliella straminimaris, a novel planctomycete from sediments.</title>
        <authorList>
            <person name="Vitorino I.R."/>
            <person name="Lage O.M."/>
        </authorList>
    </citation>
    <scope>NUCLEOTIDE SEQUENCE</scope>
    <source>
        <strain evidence="7">ICT_H6.2</strain>
    </source>
</reference>
<keyword evidence="3 6" id="KW-0812">Transmembrane</keyword>
<dbReference type="PIRSF" id="PIRSF002457">
    <property type="entry name" value="DASS"/>
    <property type="match status" value="1"/>
</dbReference>
<evidence type="ECO:0000313" key="7">
    <source>
        <dbReference type="EMBL" id="MCO6045332.1"/>
    </source>
</evidence>
<dbReference type="InterPro" id="IPR030676">
    <property type="entry name" value="CitT-rel"/>
</dbReference>
<organism evidence="7 8">
    <name type="scientific">Aeoliella straminimaris</name>
    <dbReference type="NCBI Taxonomy" id="2954799"/>
    <lineage>
        <taxon>Bacteria</taxon>
        <taxon>Pseudomonadati</taxon>
        <taxon>Planctomycetota</taxon>
        <taxon>Planctomycetia</taxon>
        <taxon>Pirellulales</taxon>
        <taxon>Lacipirellulaceae</taxon>
        <taxon>Aeoliella</taxon>
    </lineage>
</organism>
<evidence type="ECO:0000256" key="3">
    <source>
        <dbReference type="ARBA" id="ARBA00022692"/>
    </source>
</evidence>
<dbReference type="NCBIfam" id="TIGR00785">
    <property type="entry name" value="dass"/>
    <property type="match status" value="1"/>
</dbReference>
<evidence type="ECO:0000256" key="2">
    <source>
        <dbReference type="ARBA" id="ARBA00007349"/>
    </source>
</evidence>
<feature type="transmembrane region" description="Helical" evidence="6">
    <location>
        <begin position="284"/>
        <end position="308"/>
    </location>
</feature>
<feature type="transmembrane region" description="Helical" evidence="6">
    <location>
        <begin position="365"/>
        <end position="385"/>
    </location>
</feature>
<evidence type="ECO:0000256" key="4">
    <source>
        <dbReference type="ARBA" id="ARBA00022989"/>
    </source>
</evidence>
<name>A0A9X2FAB9_9BACT</name>
<keyword evidence="5 6" id="KW-0472">Membrane</keyword>
<evidence type="ECO:0000313" key="8">
    <source>
        <dbReference type="Proteomes" id="UP001155241"/>
    </source>
</evidence>
<dbReference type="EMBL" id="JAMXLR010000055">
    <property type="protein sequence ID" value="MCO6045332.1"/>
    <property type="molecule type" value="Genomic_DNA"/>
</dbReference>
<dbReference type="Pfam" id="PF00939">
    <property type="entry name" value="Na_sulph_symp"/>
    <property type="match status" value="1"/>
</dbReference>
<dbReference type="GO" id="GO:0016020">
    <property type="term" value="C:membrane"/>
    <property type="evidence" value="ECO:0007669"/>
    <property type="project" value="UniProtKB-SubCell"/>
</dbReference>
<feature type="transmembrane region" description="Helical" evidence="6">
    <location>
        <begin position="19"/>
        <end position="36"/>
    </location>
</feature>
<feature type="transmembrane region" description="Helical" evidence="6">
    <location>
        <begin position="329"/>
        <end position="353"/>
    </location>
</feature>
<feature type="transmembrane region" description="Helical" evidence="6">
    <location>
        <begin position="459"/>
        <end position="487"/>
    </location>
</feature>
<keyword evidence="4 6" id="KW-1133">Transmembrane helix</keyword>
<comment type="similarity">
    <text evidence="2">Belongs to the SLC13A/DASS transporter (TC 2.A.47) family. DIT1 subfamily.</text>
</comment>
<dbReference type="Proteomes" id="UP001155241">
    <property type="component" value="Unassembled WGS sequence"/>
</dbReference>
<accession>A0A9X2FAB9</accession>
<feature type="transmembrane region" description="Helical" evidence="6">
    <location>
        <begin position="142"/>
        <end position="164"/>
    </location>
</feature>
<comment type="subcellular location">
    <subcellularLocation>
        <location evidence="1">Membrane</location>
        <topology evidence="1">Multi-pass membrane protein</topology>
    </subcellularLocation>
</comment>
<dbReference type="AlphaFoldDB" id="A0A9X2FAB9"/>
<feature type="transmembrane region" description="Helical" evidence="6">
    <location>
        <begin position="516"/>
        <end position="539"/>
    </location>
</feature>
<dbReference type="GO" id="GO:0022857">
    <property type="term" value="F:transmembrane transporter activity"/>
    <property type="evidence" value="ECO:0007669"/>
    <property type="project" value="InterPro"/>
</dbReference>
<dbReference type="InterPro" id="IPR001898">
    <property type="entry name" value="SLC13A/DASS"/>
</dbReference>
<feature type="transmembrane region" description="Helical" evidence="6">
    <location>
        <begin position="428"/>
        <end position="447"/>
    </location>
</feature>
<dbReference type="RefSeq" id="WP_252853447.1">
    <property type="nucleotide sequence ID" value="NZ_JAMXLR010000055.1"/>
</dbReference>
<evidence type="ECO:0000256" key="5">
    <source>
        <dbReference type="ARBA" id="ARBA00023136"/>
    </source>
</evidence>